<proteinExistence type="inferred from homology"/>
<feature type="transmembrane region" description="Helical" evidence="7">
    <location>
        <begin position="344"/>
        <end position="367"/>
    </location>
</feature>
<dbReference type="InterPro" id="IPR050250">
    <property type="entry name" value="Macrolide_Exporter_MacB"/>
</dbReference>
<name>A0A928DSJ3_9BACT</name>
<evidence type="ECO:0000256" key="3">
    <source>
        <dbReference type="ARBA" id="ARBA00022692"/>
    </source>
</evidence>
<keyword evidence="2" id="KW-1003">Cell membrane</keyword>
<feature type="transmembrane region" description="Helical" evidence="7">
    <location>
        <begin position="21"/>
        <end position="42"/>
    </location>
</feature>
<dbReference type="PANTHER" id="PTHR30572:SF4">
    <property type="entry name" value="ABC TRANSPORTER PERMEASE YTRF"/>
    <property type="match status" value="1"/>
</dbReference>
<comment type="subcellular location">
    <subcellularLocation>
        <location evidence="1">Cell membrane</location>
        <topology evidence="1">Multi-pass membrane protein</topology>
    </subcellularLocation>
</comment>
<feature type="transmembrane region" description="Helical" evidence="7">
    <location>
        <begin position="297"/>
        <end position="323"/>
    </location>
</feature>
<comment type="similarity">
    <text evidence="6">Belongs to the ABC-4 integral membrane protein family.</text>
</comment>
<feature type="transmembrane region" description="Helical" evidence="7">
    <location>
        <begin position="379"/>
        <end position="401"/>
    </location>
</feature>
<dbReference type="GO" id="GO:0022857">
    <property type="term" value="F:transmembrane transporter activity"/>
    <property type="evidence" value="ECO:0007669"/>
    <property type="project" value="TreeGrafter"/>
</dbReference>
<keyword evidence="3 7" id="KW-0812">Transmembrane</keyword>
<evidence type="ECO:0000313" key="10">
    <source>
        <dbReference type="Proteomes" id="UP000725649"/>
    </source>
</evidence>
<gene>
    <name evidence="9" type="ORF">E7027_04715</name>
</gene>
<evidence type="ECO:0000256" key="7">
    <source>
        <dbReference type="SAM" id="Phobius"/>
    </source>
</evidence>
<comment type="caution">
    <text evidence="9">The sequence shown here is derived from an EMBL/GenBank/DDBJ whole genome shotgun (WGS) entry which is preliminary data.</text>
</comment>
<evidence type="ECO:0000259" key="8">
    <source>
        <dbReference type="Pfam" id="PF02687"/>
    </source>
</evidence>
<dbReference type="AlphaFoldDB" id="A0A928DSJ3"/>
<feature type="domain" description="ABC3 transporter permease C-terminal" evidence="8">
    <location>
        <begin position="299"/>
        <end position="411"/>
    </location>
</feature>
<dbReference type="Pfam" id="PF02687">
    <property type="entry name" value="FtsX"/>
    <property type="match status" value="1"/>
</dbReference>
<evidence type="ECO:0000256" key="2">
    <source>
        <dbReference type="ARBA" id="ARBA00022475"/>
    </source>
</evidence>
<organism evidence="9 10">
    <name type="scientific">Candidatus Avelusimicrobium gallicola</name>
    <dbReference type="NCBI Taxonomy" id="2562704"/>
    <lineage>
        <taxon>Bacteria</taxon>
        <taxon>Pseudomonadati</taxon>
        <taxon>Elusimicrobiota</taxon>
        <taxon>Elusimicrobia</taxon>
        <taxon>Elusimicrobiales</taxon>
        <taxon>Elusimicrobiaceae</taxon>
        <taxon>Candidatus Avelusimicrobium</taxon>
    </lineage>
</organism>
<dbReference type="PANTHER" id="PTHR30572">
    <property type="entry name" value="MEMBRANE COMPONENT OF TRANSPORTER-RELATED"/>
    <property type="match status" value="1"/>
</dbReference>
<keyword evidence="4 7" id="KW-1133">Transmembrane helix</keyword>
<evidence type="ECO:0000256" key="1">
    <source>
        <dbReference type="ARBA" id="ARBA00004651"/>
    </source>
</evidence>
<keyword evidence="5 7" id="KW-0472">Membrane</keyword>
<dbReference type="Proteomes" id="UP000725649">
    <property type="component" value="Unassembled WGS sequence"/>
</dbReference>
<evidence type="ECO:0000256" key="4">
    <source>
        <dbReference type="ARBA" id="ARBA00022989"/>
    </source>
</evidence>
<protein>
    <submittedName>
        <fullName evidence="9">ABC transporter permease</fullName>
    </submittedName>
</protein>
<dbReference type="GO" id="GO:0005886">
    <property type="term" value="C:plasma membrane"/>
    <property type="evidence" value="ECO:0007669"/>
    <property type="project" value="UniProtKB-SubCell"/>
</dbReference>
<evidence type="ECO:0000313" key="9">
    <source>
        <dbReference type="EMBL" id="MBE6421414.1"/>
    </source>
</evidence>
<sequence length="418" mass="48144">MKLIDLLATGWAEIRAHKMRSFLSFFAIAIGIATFFYTLSILSQRYRDIERAVELAGKGRLDVSTEHPLDTDQYQELKNMLPEETSLSFVTDNSFERMYYKNNTISSFLNYGVFPSWADSNFVYRLEGRFINYTDIENKNRVMVLMVFPHEKEERDLWKWNHHDPDEDPPQDIKDFTYRHNLLGQQVTMNDESFTVVGILHAPEAKDDPRFPEEKERIVPAFIPHTTWYELQPAWQENFSEKIRVITGDERTVRQAANTVTTFLRSQFGKNEKPEIKFFHETAKARTKEAREDLNNMLFLGLIAMIAGGIGIMNVTMAVIFSRTKEIGIRRALGATRRDILTQFLVEAMLLGFCGSIAGMVLGYGAVLHLAVNTKEMTFSWWVVVLSVLIAISTSFIFALYPAWKASNLKPVDALKYE</sequence>
<evidence type="ECO:0000256" key="5">
    <source>
        <dbReference type="ARBA" id="ARBA00023136"/>
    </source>
</evidence>
<accession>A0A928DSJ3</accession>
<dbReference type="EMBL" id="SUVG01000005">
    <property type="protein sequence ID" value="MBE6421414.1"/>
    <property type="molecule type" value="Genomic_DNA"/>
</dbReference>
<dbReference type="InterPro" id="IPR003838">
    <property type="entry name" value="ABC3_permease_C"/>
</dbReference>
<evidence type="ECO:0000256" key="6">
    <source>
        <dbReference type="ARBA" id="ARBA00038076"/>
    </source>
</evidence>
<reference evidence="9" key="1">
    <citation type="submission" date="2019-04" db="EMBL/GenBank/DDBJ databases">
        <title>Evolution of Biomass-Degrading Anaerobic Consortia Revealed by Metagenomics.</title>
        <authorList>
            <person name="Peng X."/>
        </authorList>
    </citation>
    <scope>NUCLEOTIDE SEQUENCE</scope>
    <source>
        <strain evidence="9">SIG66</strain>
    </source>
</reference>